<dbReference type="NCBIfam" id="NF033631">
    <property type="entry name" value="SLATT_5"/>
    <property type="match status" value="1"/>
</dbReference>
<sequence>MTDVKPSNRIYLTYKARIKAESRYRLYSMTANILIIWYSFLIIVASIAVSSNTVVISHFETALAASSIAIFASSVFLATGILQKRADEYRACYLELQEIWDSSVQEEVKLKRYSEARKRYPNHSSRDDGEVILSTWLRKGELFDTKGKVPASFSSLSAAVLRRAMFWVTMAAIFLGPVWYAPRFITVQ</sequence>
<dbReference type="EMBL" id="CP081297">
    <property type="protein sequence ID" value="QZD86067.1"/>
    <property type="molecule type" value="Genomic_DNA"/>
</dbReference>
<keyword evidence="1" id="KW-0812">Transmembrane</keyword>
<proteinExistence type="predicted"/>
<feature type="transmembrane region" description="Helical" evidence="1">
    <location>
        <begin position="164"/>
        <end position="182"/>
    </location>
</feature>
<evidence type="ECO:0000313" key="4">
    <source>
        <dbReference type="Proteomes" id="UP000824280"/>
    </source>
</evidence>
<evidence type="ECO:0000259" key="2">
    <source>
        <dbReference type="Pfam" id="PF18160"/>
    </source>
</evidence>
<evidence type="ECO:0000256" key="1">
    <source>
        <dbReference type="SAM" id="Phobius"/>
    </source>
</evidence>
<dbReference type="Proteomes" id="UP000824280">
    <property type="component" value="Chromosome"/>
</dbReference>
<dbReference type="InterPro" id="IPR041115">
    <property type="entry name" value="SLATT_5"/>
</dbReference>
<feature type="domain" description="SMODS and SLOG-associating 2TM effector" evidence="2">
    <location>
        <begin position="7"/>
        <end position="146"/>
    </location>
</feature>
<reference evidence="3 4" key="1">
    <citation type="submission" date="2021-08" db="EMBL/GenBank/DDBJ databases">
        <title>Comparative Genomics Analysis of the Genus Qipengyuania Reveals Extensive Genetic Diversity and Metabolic Versatility, Including the Description of Fifteen Novel Species.</title>
        <authorList>
            <person name="Liu Y."/>
        </authorList>
    </citation>
    <scope>NUCLEOTIDE SEQUENCE [LARGE SCALE GENOMIC DNA]</scope>
    <source>
        <strain evidence="3 4">1XM2-8</strain>
    </source>
</reference>
<evidence type="ECO:0000313" key="3">
    <source>
        <dbReference type="EMBL" id="QZD86067.1"/>
    </source>
</evidence>
<keyword evidence="1" id="KW-1133">Transmembrane helix</keyword>
<organism evidence="3 4">
    <name type="scientific">Qipengyuania psychrotolerans</name>
    <dbReference type="NCBI Taxonomy" id="2867238"/>
    <lineage>
        <taxon>Bacteria</taxon>
        <taxon>Pseudomonadati</taxon>
        <taxon>Pseudomonadota</taxon>
        <taxon>Alphaproteobacteria</taxon>
        <taxon>Sphingomonadales</taxon>
        <taxon>Erythrobacteraceae</taxon>
        <taxon>Qipengyuania</taxon>
    </lineage>
</organism>
<protein>
    <submittedName>
        <fullName evidence="3">SLATT domain-containing protein</fullName>
    </submittedName>
</protein>
<feature type="transmembrane region" description="Helical" evidence="1">
    <location>
        <begin position="26"/>
        <end position="49"/>
    </location>
</feature>
<keyword evidence="4" id="KW-1185">Reference proteome</keyword>
<feature type="transmembrane region" description="Helical" evidence="1">
    <location>
        <begin position="61"/>
        <end position="82"/>
    </location>
</feature>
<gene>
    <name evidence="3" type="ORF">K3166_07170</name>
</gene>
<accession>A0ABX8ZAQ5</accession>
<keyword evidence="1" id="KW-0472">Membrane</keyword>
<dbReference type="Pfam" id="PF18160">
    <property type="entry name" value="SLATT_5"/>
    <property type="match status" value="1"/>
</dbReference>
<name>A0ABX8ZAQ5_9SPHN</name>
<dbReference type="RefSeq" id="WP_221421618.1">
    <property type="nucleotide sequence ID" value="NZ_CP081297.1"/>
</dbReference>